<dbReference type="AlphaFoldDB" id="A0A4Z0W6X1"/>
<dbReference type="Proteomes" id="UP000297475">
    <property type="component" value="Unassembled WGS sequence"/>
</dbReference>
<keyword evidence="1" id="KW-0732">Signal</keyword>
<dbReference type="PROSITE" id="PS51257">
    <property type="entry name" value="PROKAR_LIPOPROTEIN"/>
    <property type="match status" value="1"/>
</dbReference>
<evidence type="ECO:0000313" key="3">
    <source>
        <dbReference type="Proteomes" id="UP000297475"/>
    </source>
</evidence>
<reference evidence="2 3" key="1">
    <citation type="submission" date="2019-04" db="EMBL/GenBank/DDBJ databases">
        <title>Natronospirillum operosus gen. nov., sp. nov., a haloalkaliphilic satellite isolated from decaying biomass of laboratory culture of cyanobacterium Geitlerinema sp. and proposal of Natronospirillaceae fam. nov. and Saccharospirillaceae fam. nov.</title>
        <authorList>
            <person name="Kevbrin V."/>
            <person name="Boltyanskaya Y."/>
            <person name="Koziaeva V."/>
            <person name="Grouzdev D.S."/>
            <person name="Park M."/>
            <person name="Cho J."/>
        </authorList>
    </citation>
    <scope>NUCLEOTIDE SEQUENCE [LARGE SCALE GENOMIC DNA]</scope>
    <source>
        <strain evidence="2 3">G-116</strain>
    </source>
</reference>
<dbReference type="RefSeq" id="WP_135484935.1">
    <property type="nucleotide sequence ID" value="NZ_SRMF01000015.1"/>
</dbReference>
<proteinExistence type="predicted"/>
<evidence type="ECO:0000313" key="2">
    <source>
        <dbReference type="EMBL" id="TGG90242.1"/>
    </source>
</evidence>
<protein>
    <recommendedName>
        <fullName evidence="4">DUF2846 domain-containing protein</fullName>
    </recommendedName>
</protein>
<accession>A0A4Z0W6X1</accession>
<name>A0A4Z0W6X1_9GAMM</name>
<gene>
    <name evidence="2" type="ORF">E4656_19135</name>
</gene>
<feature type="chain" id="PRO_5021352126" description="DUF2846 domain-containing protein" evidence="1">
    <location>
        <begin position="21"/>
        <end position="174"/>
    </location>
</feature>
<evidence type="ECO:0000256" key="1">
    <source>
        <dbReference type="SAM" id="SignalP"/>
    </source>
</evidence>
<dbReference type="EMBL" id="SRMF01000015">
    <property type="protein sequence ID" value="TGG90242.1"/>
    <property type="molecule type" value="Genomic_DNA"/>
</dbReference>
<feature type="signal peptide" evidence="1">
    <location>
        <begin position="1"/>
        <end position="20"/>
    </location>
</feature>
<comment type="caution">
    <text evidence="2">The sequence shown here is derived from an EMBL/GenBank/DDBJ whole genome shotgun (WGS) entry which is preliminary data.</text>
</comment>
<keyword evidence="3" id="KW-1185">Reference proteome</keyword>
<organism evidence="2 3">
    <name type="scientific">Natronospirillum operosum</name>
    <dbReference type="NCBI Taxonomy" id="2759953"/>
    <lineage>
        <taxon>Bacteria</taxon>
        <taxon>Pseudomonadati</taxon>
        <taxon>Pseudomonadota</taxon>
        <taxon>Gammaproteobacteria</taxon>
        <taxon>Oceanospirillales</taxon>
        <taxon>Natronospirillaceae</taxon>
        <taxon>Natronospirillum</taxon>
    </lineage>
</organism>
<sequence>MNYRMSTLLVSFLFVLSACSSLPSEPEGDMALLVFPMETSTAPGNSIWWDYQIFAENMDTGERKPFFLRPAPRVEYEIVVLDTGGRFLLNGWNSRNRNNNRVNQHGLSRYATARSGHLNLYPHRLVVRSENNNQRRRFVPMHPQEQEALLEQIRRDHPDMNNWPSFISGGSLED</sequence>
<evidence type="ECO:0008006" key="4">
    <source>
        <dbReference type="Google" id="ProtNLM"/>
    </source>
</evidence>